<dbReference type="AlphaFoldDB" id="A0A7X0T6R4"/>
<accession>A0A7X0T6R4</accession>
<name>A0A7X0T6R4_LISWE</name>
<evidence type="ECO:0000313" key="3">
    <source>
        <dbReference type="Proteomes" id="UP000522007"/>
    </source>
</evidence>
<dbReference type="Pfam" id="PF07252">
    <property type="entry name" value="DUF1433"/>
    <property type="match status" value="1"/>
</dbReference>
<feature type="signal peptide" evidence="1">
    <location>
        <begin position="1"/>
        <end position="21"/>
    </location>
</feature>
<dbReference type="Proteomes" id="UP000522007">
    <property type="component" value="Unassembled WGS sequence"/>
</dbReference>
<dbReference type="Gene3D" id="3.10.450.130">
    <property type="entry name" value="folded 79 residue fragment of lin0334 like domains"/>
    <property type="match status" value="1"/>
</dbReference>
<comment type="caution">
    <text evidence="2">The sequence shown here is derived from an EMBL/GenBank/DDBJ whole genome shotgun (WGS) entry which is preliminary data.</text>
</comment>
<evidence type="ECO:0000256" key="1">
    <source>
        <dbReference type="SAM" id="SignalP"/>
    </source>
</evidence>
<gene>
    <name evidence="2" type="ORF">HB853_05380</name>
</gene>
<organism evidence="2 3">
    <name type="scientific">Listeria welshimeri</name>
    <dbReference type="NCBI Taxonomy" id="1643"/>
    <lineage>
        <taxon>Bacteria</taxon>
        <taxon>Bacillati</taxon>
        <taxon>Bacillota</taxon>
        <taxon>Bacilli</taxon>
        <taxon>Bacillales</taxon>
        <taxon>Listeriaceae</taxon>
        <taxon>Listeria</taxon>
    </lineage>
</organism>
<dbReference type="EMBL" id="JAAROP010000003">
    <property type="protein sequence ID" value="MBC1322371.1"/>
    <property type="molecule type" value="Genomic_DNA"/>
</dbReference>
<evidence type="ECO:0000313" key="2">
    <source>
        <dbReference type="EMBL" id="MBC1322371.1"/>
    </source>
</evidence>
<dbReference type="InterPro" id="IPR009881">
    <property type="entry name" value="DUF1433"/>
</dbReference>
<keyword evidence="1" id="KW-0732">Signal</keyword>
<sequence length="150" mass="16944">MKTRTLTVLFLLLSLSIFLVACGKDDGKMSNQEKAEKFAKELQPKMEERIRAEDYNKFVESIHFNQAEIDPLGGVVVDGYINNNSNYGFTFFLNYNDPNDVSSYGFGDDLSIKMGNFDKDKPAPLSSEKKTSQSPSSDFKTILSKYKLNL</sequence>
<protein>
    <submittedName>
        <fullName evidence="2">DUF1433 domain-containing protein</fullName>
    </submittedName>
</protein>
<reference evidence="2 3" key="1">
    <citation type="submission" date="2020-03" db="EMBL/GenBank/DDBJ databases">
        <title>Soil Listeria distribution.</title>
        <authorList>
            <person name="Liao J."/>
            <person name="Wiedmann M."/>
        </authorList>
    </citation>
    <scope>NUCLEOTIDE SEQUENCE [LARGE SCALE GENOMIC DNA]</scope>
    <source>
        <strain evidence="2 3">FSL L7-1829</strain>
    </source>
</reference>
<feature type="chain" id="PRO_5039130651" evidence="1">
    <location>
        <begin position="22"/>
        <end position="150"/>
    </location>
</feature>
<dbReference type="PROSITE" id="PS51257">
    <property type="entry name" value="PROKAR_LIPOPROTEIN"/>
    <property type="match status" value="1"/>
</dbReference>
<proteinExistence type="predicted"/>